<dbReference type="GO" id="GO:0005524">
    <property type="term" value="F:ATP binding"/>
    <property type="evidence" value="ECO:0007669"/>
    <property type="project" value="InterPro"/>
</dbReference>
<accession>A0AAV3Q540</accession>
<protein>
    <recommendedName>
        <fullName evidence="3">Kinesin motor domain-containing protein</fullName>
    </recommendedName>
</protein>
<dbReference type="Proteomes" id="UP001454036">
    <property type="component" value="Unassembled WGS sequence"/>
</dbReference>
<dbReference type="GO" id="GO:0003777">
    <property type="term" value="F:microtubule motor activity"/>
    <property type="evidence" value="ECO:0007669"/>
    <property type="project" value="InterPro"/>
</dbReference>
<dbReference type="AlphaFoldDB" id="A0AAV3Q540"/>
<dbReference type="SUPFAM" id="SSF52540">
    <property type="entry name" value="P-loop containing nucleoside triphosphate hydrolases"/>
    <property type="match status" value="1"/>
</dbReference>
<proteinExistence type="inferred from homology"/>
<comment type="caution">
    <text evidence="4">The sequence shown here is derived from an EMBL/GenBank/DDBJ whole genome shotgun (WGS) entry which is preliminary data.</text>
</comment>
<evidence type="ECO:0000259" key="3">
    <source>
        <dbReference type="PROSITE" id="PS50067"/>
    </source>
</evidence>
<gene>
    <name evidence="4" type="ORF">LIER_38613</name>
</gene>
<sequence length="73" mass="8532">MSHLRVCARFRPDDHGDEDIACVRAIDSECFIVKDEKKEEFEFTFDRVFYQGSEQADVYDFIALPIVKGTSYM</sequence>
<dbReference type="InterPro" id="IPR027417">
    <property type="entry name" value="P-loop_NTPase"/>
</dbReference>
<feature type="domain" description="Kinesin motor" evidence="3">
    <location>
        <begin position="3"/>
        <end position="73"/>
    </location>
</feature>
<evidence type="ECO:0000256" key="2">
    <source>
        <dbReference type="PROSITE-ProRule" id="PRU00283"/>
    </source>
</evidence>
<dbReference type="EMBL" id="BAABME010019771">
    <property type="protein sequence ID" value="GAA0158297.1"/>
    <property type="molecule type" value="Genomic_DNA"/>
</dbReference>
<dbReference type="Gene3D" id="3.40.850.10">
    <property type="entry name" value="Kinesin motor domain"/>
    <property type="match status" value="1"/>
</dbReference>
<evidence type="ECO:0000313" key="4">
    <source>
        <dbReference type="EMBL" id="GAA0158297.1"/>
    </source>
</evidence>
<evidence type="ECO:0000256" key="1">
    <source>
        <dbReference type="ARBA" id="ARBA00023175"/>
    </source>
</evidence>
<reference evidence="4 5" key="1">
    <citation type="submission" date="2024-01" db="EMBL/GenBank/DDBJ databases">
        <title>The complete chloroplast genome sequence of Lithospermum erythrorhizon: insights into the phylogenetic relationship among Boraginaceae species and the maternal lineages of purple gromwells.</title>
        <authorList>
            <person name="Okada T."/>
            <person name="Watanabe K."/>
        </authorList>
    </citation>
    <scope>NUCLEOTIDE SEQUENCE [LARGE SCALE GENOMIC DNA]</scope>
</reference>
<dbReference type="GO" id="GO:0008017">
    <property type="term" value="F:microtubule binding"/>
    <property type="evidence" value="ECO:0007669"/>
    <property type="project" value="InterPro"/>
</dbReference>
<dbReference type="InterPro" id="IPR036961">
    <property type="entry name" value="Kinesin_motor_dom_sf"/>
</dbReference>
<keyword evidence="1" id="KW-0505">Motor protein</keyword>
<name>A0AAV3Q540_LITER</name>
<comment type="similarity">
    <text evidence="2">Belongs to the TRAFAC class myosin-kinesin ATPase superfamily. Kinesin family.</text>
</comment>
<evidence type="ECO:0000313" key="5">
    <source>
        <dbReference type="Proteomes" id="UP001454036"/>
    </source>
</evidence>
<dbReference type="InterPro" id="IPR001752">
    <property type="entry name" value="Kinesin_motor_dom"/>
</dbReference>
<dbReference type="PROSITE" id="PS50067">
    <property type="entry name" value="KINESIN_MOTOR_2"/>
    <property type="match status" value="1"/>
</dbReference>
<dbReference type="GO" id="GO:0007018">
    <property type="term" value="P:microtubule-based movement"/>
    <property type="evidence" value="ECO:0007669"/>
    <property type="project" value="InterPro"/>
</dbReference>
<keyword evidence="5" id="KW-1185">Reference proteome</keyword>
<organism evidence="4 5">
    <name type="scientific">Lithospermum erythrorhizon</name>
    <name type="common">Purple gromwell</name>
    <name type="synonym">Lithospermum officinale var. erythrorhizon</name>
    <dbReference type="NCBI Taxonomy" id="34254"/>
    <lineage>
        <taxon>Eukaryota</taxon>
        <taxon>Viridiplantae</taxon>
        <taxon>Streptophyta</taxon>
        <taxon>Embryophyta</taxon>
        <taxon>Tracheophyta</taxon>
        <taxon>Spermatophyta</taxon>
        <taxon>Magnoliopsida</taxon>
        <taxon>eudicotyledons</taxon>
        <taxon>Gunneridae</taxon>
        <taxon>Pentapetalae</taxon>
        <taxon>asterids</taxon>
        <taxon>lamiids</taxon>
        <taxon>Boraginales</taxon>
        <taxon>Boraginaceae</taxon>
        <taxon>Boraginoideae</taxon>
        <taxon>Lithospermeae</taxon>
        <taxon>Lithospermum</taxon>
    </lineage>
</organism>
<comment type="caution">
    <text evidence="2">Lacks conserved residue(s) required for the propagation of feature annotation.</text>
</comment>